<evidence type="ECO:0000256" key="1">
    <source>
        <dbReference type="ARBA" id="ARBA00004123"/>
    </source>
</evidence>
<organism evidence="8 9">
    <name type="scientific">Cinchona calisaya</name>
    <dbReference type="NCBI Taxonomy" id="153742"/>
    <lineage>
        <taxon>Eukaryota</taxon>
        <taxon>Viridiplantae</taxon>
        <taxon>Streptophyta</taxon>
        <taxon>Embryophyta</taxon>
        <taxon>Tracheophyta</taxon>
        <taxon>Spermatophyta</taxon>
        <taxon>Magnoliopsida</taxon>
        <taxon>eudicotyledons</taxon>
        <taxon>Gunneridae</taxon>
        <taxon>Pentapetalae</taxon>
        <taxon>asterids</taxon>
        <taxon>lamiids</taxon>
        <taxon>Gentianales</taxon>
        <taxon>Rubiaceae</taxon>
        <taxon>Cinchonoideae</taxon>
        <taxon>Cinchoneae</taxon>
        <taxon>Cinchona</taxon>
    </lineage>
</organism>
<dbReference type="GO" id="GO:0003677">
    <property type="term" value="F:DNA binding"/>
    <property type="evidence" value="ECO:0007669"/>
    <property type="project" value="UniProtKB-KW"/>
</dbReference>
<dbReference type="Pfam" id="PF01429">
    <property type="entry name" value="MBD"/>
    <property type="match status" value="2"/>
</dbReference>
<evidence type="ECO:0000256" key="5">
    <source>
        <dbReference type="ARBA" id="ARBA00023242"/>
    </source>
</evidence>
<dbReference type="PANTHER" id="PTHR12396">
    <property type="entry name" value="METHYL-CPG BINDING PROTEIN, MBD"/>
    <property type="match status" value="1"/>
</dbReference>
<keyword evidence="5" id="KW-0539">Nucleus</keyword>
<keyword evidence="2" id="KW-0805">Transcription regulation</keyword>
<protein>
    <recommendedName>
        <fullName evidence="7">MBD domain-containing protein</fullName>
    </recommendedName>
</protein>
<dbReference type="InterPro" id="IPR001739">
    <property type="entry name" value="Methyl_CpG_DNA-bd"/>
</dbReference>
<evidence type="ECO:0000313" key="8">
    <source>
        <dbReference type="EMBL" id="KAL3518250.1"/>
    </source>
</evidence>
<keyword evidence="9" id="KW-1185">Reference proteome</keyword>
<feature type="domain" description="MBD" evidence="7">
    <location>
        <begin position="160"/>
        <end position="244"/>
    </location>
</feature>
<evidence type="ECO:0000313" key="9">
    <source>
        <dbReference type="Proteomes" id="UP001630127"/>
    </source>
</evidence>
<dbReference type="GO" id="GO:0005634">
    <property type="term" value="C:nucleus"/>
    <property type="evidence" value="ECO:0007669"/>
    <property type="project" value="UniProtKB-SubCell"/>
</dbReference>
<accession>A0ABD2ZJ34</accession>
<dbReference type="Gene3D" id="3.30.890.10">
    <property type="entry name" value="Methyl-cpg-binding Protein 2, Chain A"/>
    <property type="match status" value="2"/>
</dbReference>
<dbReference type="SUPFAM" id="SSF54171">
    <property type="entry name" value="DNA-binding domain"/>
    <property type="match status" value="2"/>
</dbReference>
<dbReference type="EMBL" id="JBJUIK010000009">
    <property type="protein sequence ID" value="KAL3518250.1"/>
    <property type="molecule type" value="Genomic_DNA"/>
</dbReference>
<gene>
    <name evidence="8" type="ORF">ACH5RR_020839</name>
</gene>
<dbReference type="PANTHER" id="PTHR12396:SF38">
    <property type="entry name" value="METHYL-CPG-BINDING DOMAIN-CONTAINING PROTEIN 7"/>
    <property type="match status" value="1"/>
</dbReference>
<comment type="subcellular location">
    <subcellularLocation>
        <location evidence="1">Nucleus</location>
    </subcellularLocation>
</comment>
<feature type="region of interest" description="Disordered" evidence="6">
    <location>
        <begin position="1"/>
        <end position="20"/>
    </location>
</feature>
<evidence type="ECO:0000256" key="3">
    <source>
        <dbReference type="ARBA" id="ARBA00023125"/>
    </source>
</evidence>
<evidence type="ECO:0000259" key="7">
    <source>
        <dbReference type="PROSITE" id="PS50982"/>
    </source>
</evidence>
<keyword evidence="4" id="KW-0804">Transcription</keyword>
<keyword evidence="3" id="KW-0238">DNA-binding</keyword>
<evidence type="ECO:0000256" key="4">
    <source>
        <dbReference type="ARBA" id="ARBA00023163"/>
    </source>
</evidence>
<evidence type="ECO:0000256" key="6">
    <source>
        <dbReference type="SAM" id="MobiDB-lite"/>
    </source>
</evidence>
<dbReference type="InterPro" id="IPR016177">
    <property type="entry name" value="DNA-bd_dom_sf"/>
</dbReference>
<proteinExistence type="predicted"/>
<feature type="compositionally biased region" description="Low complexity" evidence="6">
    <location>
        <begin position="1"/>
        <end position="12"/>
    </location>
</feature>
<dbReference type="AlphaFoldDB" id="A0ABD2ZJ34"/>
<dbReference type="PROSITE" id="PS50982">
    <property type="entry name" value="MBD"/>
    <property type="match status" value="2"/>
</dbReference>
<evidence type="ECO:0000256" key="2">
    <source>
        <dbReference type="ARBA" id="ARBA00023015"/>
    </source>
</evidence>
<reference evidence="8 9" key="1">
    <citation type="submission" date="2024-11" db="EMBL/GenBank/DDBJ databases">
        <title>A near-complete genome assembly of Cinchona calisaya.</title>
        <authorList>
            <person name="Lian D.C."/>
            <person name="Zhao X.W."/>
            <person name="Wei L."/>
        </authorList>
    </citation>
    <scope>NUCLEOTIDE SEQUENCE [LARGE SCALE GENOMIC DNA]</scope>
    <source>
        <tissue evidence="8">Nenye</tissue>
    </source>
</reference>
<feature type="domain" description="MBD" evidence="7">
    <location>
        <begin position="55"/>
        <end position="126"/>
    </location>
</feature>
<comment type="caution">
    <text evidence="8">The sequence shown here is derived from an EMBL/GenBank/DDBJ whole genome shotgun (WGS) entry which is preliminary data.</text>
</comment>
<sequence length="321" mass="36480">MGKLKSPSNSMAMPPPPKILRSSNYVNADVDVDDYSSRQQLALIPPATTTTRAATITSRYSKFKVPHGWVVQEVPRSGPSKAVDKYYYEPGTGLKFRSLRAVERYINGEEFTPTHRRALTWHNNHYKSPRYRKMIICCGKMMTFNEETLTGSHLAIVAPGNTAANSPYNLPDGWIVEEVPRRDDSHTDKYYYEPGSGQKFRSFTAAQRYIEELKEDIPLSVVLEEIKEMNRPLSKAFKLRSRVKNPVSCKKQCAKNSTQALSFVSPPMKVNWVLDSPQGDAWKPFIVDMEIPVSVKQQWDERFKLALNAQNHDISNCSTPS</sequence>
<name>A0ABD2ZJ34_9GENT</name>
<dbReference type="Proteomes" id="UP001630127">
    <property type="component" value="Unassembled WGS sequence"/>
</dbReference>